<protein>
    <recommendedName>
        <fullName evidence="3">RNase III domain-containing protein</fullName>
    </recommendedName>
</protein>
<keyword evidence="2" id="KW-1185">Reference proteome</keyword>
<reference evidence="1 2" key="1">
    <citation type="submission" date="2024-01" db="EMBL/GenBank/DDBJ databases">
        <authorList>
            <consortium name="Genoscope - CEA"/>
            <person name="William W."/>
        </authorList>
    </citation>
    <scope>NUCLEOTIDE SEQUENCE [LARGE SCALE GENOMIC DNA]</scope>
    <source>
        <strain evidence="1 2">29B2s-10</strain>
    </source>
</reference>
<organism evidence="1 2">
    <name type="scientific">[Candida] anglica</name>
    <dbReference type="NCBI Taxonomy" id="148631"/>
    <lineage>
        <taxon>Eukaryota</taxon>
        <taxon>Fungi</taxon>
        <taxon>Dikarya</taxon>
        <taxon>Ascomycota</taxon>
        <taxon>Saccharomycotina</taxon>
        <taxon>Pichiomycetes</taxon>
        <taxon>Debaryomycetaceae</taxon>
        <taxon>Kurtzmaniella</taxon>
    </lineage>
</organism>
<gene>
    <name evidence="1" type="ORF">CAAN4_F15456</name>
</gene>
<dbReference type="Proteomes" id="UP001497600">
    <property type="component" value="Chromosome F"/>
</dbReference>
<dbReference type="InterPro" id="IPR036389">
    <property type="entry name" value="RNase_III_sf"/>
</dbReference>
<name>A0ABP0EG31_9ASCO</name>
<evidence type="ECO:0000313" key="1">
    <source>
        <dbReference type="EMBL" id="CAK7914236.1"/>
    </source>
</evidence>
<accession>A0ABP0EG31</accession>
<dbReference type="SUPFAM" id="SSF69065">
    <property type="entry name" value="RNase III domain-like"/>
    <property type="match status" value="1"/>
</dbReference>
<dbReference type="Gene3D" id="1.10.1520.10">
    <property type="entry name" value="Ribonuclease III domain"/>
    <property type="match status" value="1"/>
</dbReference>
<proteinExistence type="predicted"/>
<sequence length="452" mass="52568">MILRNISFRSISTTTRMLRDVPKYDMRTDAITNAATSIAPLDVLLDTAWVRHHLYMIGSDLVRLTLYQKLSHLIEFGGGPVIKNLVYEMSSFLKQELGSDRSSTTTAAQQLRDLVYFGSNVGVVAPAVYRRYNIPDFRWIYITIGYMVISQPNDLAEDVINRVIDIYINTRNSPYLSKTRAEPSTIVSVAKDYYKHVPINYNKLYSNTKSRYITLQETKDYKIMLPPLPRLKNKETLVKALIHKELYRAWLEPNHKFAQRLLELNVDLDDSSTKDTLKYELSFLDGLGDLFLARESSNLLYKFKGVPPSDDNGTFSTRTYNQLRIILATNTLLSKLAIAYKLHEGLSDKRVHDLLIKSYVPNIGKWEDPDFNDDDCRRYEQEFLADYFEQYIGALFLEQPEVAQHFISEIYENILRSISDVHKLTGKERKKFHHPYDYRAWSVDVIGRNIWR</sequence>
<dbReference type="EMBL" id="OZ004258">
    <property type="protein sequence ID" value="CAK7914236.1"/>
    <property type="molecule type" value="Genomic_DNA"/>
</dbReference>
<evidence type="ECO:0000313" key="2">
    <source>
        <dbReference type="Proteomes" id="UP001497600"/>
    </source>
</evidence>
<evidence type="ECO:0008006" key="3">
    <source>
        <dbReference type="Google" id="ProtNLM"/>
    </source>
</evidence>